<evidence type="ECO:0000256" key="3">
    <source>
        <dbReference type="ARBA" id="ARBA00022430"/>
    </source>
</evidence>
<evidence type="ECO:0000256" key="9">
    <source>
        <dbReference type="ARBA" id="ARBA00023027"/>
    </source>
</evidence>
<sequence>MSTQQRPAKTAFKLAVVGGDGIGPEVTAEALKVLDAVSANYGVTFERTEYDLGAKRWHATGETLPDAELEEIRKHDAILLGAVGDPTVPSGVLERGLLLKLRFALDHYVNLRPSKVYPSVGSPLANPGQVDFVVVREGTEGPYVGNGGALRVGTPAEIATEVSVNTAYGVERVVRDAFARAQARPRKKLTLVHKNNVLVYAGHLWTRTVDAVKKDFPDITVDYLHVDAATIFMVTDPARFDVIVTDNLFGDIITDLAAAISGGIGLAASGNINPDKTAPSMFEPVHGSAPDIAGQQKADPTAAILSTALLCDHLGLTEAAAAIEAAVTADIEERTGDARTTSEIGDAIAKRAAG</sequence>
<keyword evidence="10 12" id="KW-0464">Manganese</keyword>
<feature type="binding site" evidence="12">
    <location>
        <position position="251"/>
    </location>
    <ligand>
        <name>Mg(2+)</name>
        <dbReference type="ChEBI" id="CHEBI:18420"/>
    </ligand>
</feature>
<comment type="subcellular location">
    <subcellularLocation>
        <location evidence="12">Cytoplasm</location>
    </subcellularLocation>
</comment>
<dbReference type="Proteomes" id="UP000515563">
    <property type="component" value="Chromosome"/>
</dbReference>
<evidence type="ECO:0000313" key="15">
    <source>
        <dbReference type="Proteomes" id="UP000515563"/>
    </source>
</evidence>
<dbReference type="PROSITE" id="PS00470">
    <property type="entry name" value="IDH_IMDH"/>
    <property type="match status" value="1"/>
</dbReference>
<dbReference type="EMBL" id="CP043661">
    <property type="protein sequence ID" value="QNE17655.1"/>
    <property type="molecule type" value="Genomic_DNA"/>
</dbReference>
<comment type="pathway">
    <text evidence="12">Amino-acid biosynthesis; L-leucine biosynthesis; L-leucine from 3-methyl-2-oxobutanoate: step 3/4.</text>
</comment>
<feature type="binding site" evidence="12">
    <location>
        <position position="136"/>
    </location>
    <ligand>
        <name>substrate</name>
    </ligand>
</feature>
<comment type="function">
    <text evidence="12">Catalyzes the oxidation of 3-carboxy-2-hydroxy-4-methylpentanoate (3-isopropylmalate) to 3-carboxy-4-methyl-2-oxopentanoate. The product decarboxylates to 4-methyl-2 oxopentanoate.</text>
</comment>
<feature type="site" description="Important for catalysis" evidence="12">
    <location>
        <position position="143"/>
    </location>
</feature>
<dbReference type="PANTHER" id="PTHR43275">
    <property type="entry name" value="D-MALATE DEHYDROGENASE [DECARBOXYLATING]"/>
    <property type="match status" value="1"/>
</dbReference>
<feature type="binding site" evidence="12">
    <location>
        <position position="112"/>
    </location>
    <ligand>
        <name>substrate</name>
    </ligand>
</feature>
<dbReference type="UniPathway" id="UPA00048">
    <property type="reaction ID" value="UER00072"/>
</dbReference>
<dbReference type="Pfam" id="PF00180">
    <property type="entry name" value="Iso_dh"/>
    <property type="match status" value="1"/>
</dbReference>
<evidence type="ECO:0000256" key="12">
    <source>
        <dbReference type="HAMAP-Rule" id="MF_01035"/>
    </source>
</evidence>
<dbReference type="InterPro" id="IPR019818">
    <property type="entry name" value="IsoCit/isopropylmalate_DH_CS"/>
</dbReference>
<dbReference type="PANTHER" id="PTHR43275:SF1">
    <property type="entry name" value="D-MALATE DEHYDROGENASE [DECARBOXYLATING]"/>
    <property type="match status" value="1"/>
</dbReference>
<organism evidence="14 15">
    <name type="scientific">Kribbella qitaiheensis</name>
    <dbReference type="NCBI Taxonomy" id="1544730"/>
    <lineage>
        <taxon>Bacteria</taxon>
        <taxon>Bacillati</taxon>
        <taxon>Actinomycetota</taxon>
        <taxon>Actinomycetes</taxon>
        <taxon>Propionibacteriales</taxon>
        <taxon>Kribbellaceae</taxon>
        <taxon>Kribbella</taxon>
    </lineage>
</organism>
<evidence type="ECO:0000259" key="13">
    <source>
        <dbReference type="SMART" id="SM01329"/>
    </source>
</evidence>
<dbReference type="InterPro" id="IPR023698">
    <property type="entry name" value="LeuB_actb"/>
</dbReference>
<comment type="cofactor">
    <cofactor evidence="2">
        <name>Mn(2+)</name>
        <dbReference type="ChEBI" id="CHEBI:29035"/>
    </cofactor>
</comment>
<dbReference type="SMART" id="SM01329">
    <property type="entry name" value="Iso_dh"/>
    <property type="match status" value="1"/>
</dbReference>
<dbReference type="InterPro" id="IPR024084">
    <property type="entry name" value="IsoPropMal-DH-like_dom"/>
</dbReference>
<keyword evidence="3 12" id="KW-0432">Leucine biosynthesis</keyword>
<evidence type="ECO:0000256" key="6">
    <source>
        <dbReference type="ARBA" id="ARBA00022723"/>
    </source>
</evidence>
<feature type="binding site" evidence="12">
    <location>
        <begin position="287"/>
        <end position="299"/>
    </location>
    <ligand>
        <name>NAD(+)</name>
        <dbReference type="ChEBI" id="CHEBI:57540"/>
    </ligand>
</feature>
<proteinExistence type="inferred from homology"/>
<keyword evidence="7 12" id="KW-0460">Magnesium</keyword>
<keyword evidence="4 12" id="KW-0963">Cytoplasm</keyword>
<dbReference type="GO" id="GO:0051287">
    <property type="term" value="F:NAD binding"/>
    <property type="evidence" value="ECO:0007669"/>
    <property type="project" value="InterPro"/>
</dbReference>
<dbReference type="GO" id="GO:0000287">
    <property type="term" value="F:magnesium ion binding"/>
    <property type="evidence" value="ECO:0007669"/>
    <property type="project" value="InterPro"/>
</dbReference>
<dbReference type="AlphaFoldDB" id="A0A7G6WUJ0"/>
<keyword evidence="15" id="KW-1185">Reference proteome</keyword>
<dbReference type="NCBIfam" id="NF002898">
    <property type="entry name" value="PRK03437.1"/>
    <property type="match status" value="1"/>
</dbReference>
<comment type="subunit">
    <text evidence="12">Homodimer.</text>
</comment>
<evidence type="ECO:0000256" key="11">
    <source>
        <dbReference type="ARBA" id="ARBA00023304"/>
    </source>
</evidence>
<evidence type="ECO:0000256" key="10">
    <source>
        <dbReference type="ARBA" id="ARBA00023211"/>
    </source>
</evidence>
<feature type="binding site" evidence="12">
    <location>
        <position position="255"/>
    </location>
    <ligand>
        <name>Mg(2+)</name>
        <dbReference type="ChEBI" id="CHEBI:18420"/>
    </ligand>
</feature>
<evidence type="ECO:0000256" key="1">
    <source>
        <dbReference type="ARBA" id="ARBA00000624"/>
    </source>
</evidence>
<dbReference type="GO" id="GO:0003862">
    <property type="term" value="F:3-isopropylmalate dehydrogenase activity"/>
    <property type="evidence" value="ECO:0007669"/>
    <property type="project" value="UniProtKB-UniRule"/>
</dbReference>
<dbReference type="EC" id="1.1.1.85" evidence="12"/>
<keyword evidence="9 12" id="KW-0520">NAD</keyword>
<name>A0A7G6WUJ0_9ACTN</name>
<feature type="binding site" evidence="12">
    <location>
        <position position="102"/>
    </location>
    <ligand>
        <name>substrate</name>
    </ligand>
</feature>
<evidence type="ECO:0000313" key="14">
    <source>
        <dbReference type="EMBL" id="QNE17655.1"/>
    </source>
</evidence>
<feature type="domain" description="Isopropylmalate dehydrogenase-like" evidence="13">
    <location>
        <begin position="13"/>
        <end position="348"/>
    </location>
</feature>
<evidence type="ECO:0000256" key="5">
    <source>
        <dbReference type="ARBA" id="ARBA00022605"/>
    </source>
</evidence>
<keyword evidence="8 12" id="KW-0560">Oxidoreductase</keyword>
<dbReference type="GO" id="GO:0009098">
    <property type="term" value="P:L-leucine biosynthetic process"/>
    <property type="evidence" value="ECO:0007669"/>
    <property type="project" value="UniProtKB-UniRule"/>
</dbReference>
<keyword evidence="6 12" id="KW-0479">Metal-binding</keyword>
<evidence type="ECO:0000256" key="2">
    <source>
        <dbReference type="ARBA" id="ARBA00001936"/>
    </source>
</evidence>
<feature type="binding site" evidence="12">
    <location>
        <position position="227"/>
    </location>
    <ligand>
        <name>substrate</name>
    </ligand>
</feature>
<comment type="similarity">
    <text evidence="12">Belongs to the isocitrate and isopropylmalate dehydrogenases family. LeuB type 2 subfamily.</text>
</comment>
<reference evidence="14 15" key="2">
    <citation type="journal article" date="2020" name="Microbiol. Resour. Announc.">
        <title>Antarctic desert soil bacteria exhibit high novel natural product potential, evaluated through long-read genome sequencing and comparative genomics.</title>
        <authorList>
            <person name="Benaud N."/>
            <person name="Edwards R.J."/>
            <person name="Amos T.G."/>
            <person name="D'Agostino P.M."/>
            <person name="Gutierrez-Chavez C."/>
            <person name="Montgomery K."/>
            <person name="Nicetic I."/>
            <person name="Ferrari B.C."/>
        </authorList>
    </citation>
    <scope>NUCLEOTIDE SEQUENCE [LARGE SCALE GENOMIC DNA]</scope>
    <source>
        <strain evidence="14 15">SPB151</strain>
    </source>
</reference>
<protein>
    <recommendedName>
        <fullName evidence="12">3-isopropylmalate dehydrogenase</fullName>
        <ecNumber evidence="12">1.1.1.85</ecNumber>
    </recommendedName>
    <alternativeName>
        <fullName evidence="12">3-IPM-DH</fullName>
    </alternativeName>
    <alternativeName>
        <fullName evidence="12">Beta-IPM dehydrogenase</fullName>
        <shortName evidence="12">IMDH</shortName>
    </alternativeName>
</protein>
<dbReference type="HAMAP" id="MF_01035">
    <property type="entry name" value="LeuB_type2"/>
    <property type="match status" value="1"/>
</dbReference>
<feature type="binding site" evidence="12">
    <location>
        <position position="227"/>
    </location>
    <ligand>
        <name>Mg(2+)</name>
        <dbReference type="ChEBI" id="CHEBI:18420"/>
    </ligand>
</feature>
<reference evidence="15" key="1">
    <citation type="submission" date="2019-09" db="EMBL/GenBank/DDBJ databases">
        <title>Antimicrobial potential of Antarctic Bacteria.</title>
        <authorList>
            <person name="Benaud N."/>
            <person name="Edwards R.J."/>
            <person name="Ferrari B.C."/>
        </authorList>
    </citation>
    <scope>NUCLEOTIDE SEQUENCE [LARGE SCALE GENOMIC DNA]</scope>
    <source>
        <strain evidence="15">SPB151</strain>
    </source>
</reference>
<dbReference type="Gene3D" id="3.40.718.10">
    <property type="entry name" value="Isopropylmalate Dehydrogenase"/>
    <property type="match status" value="1"/>
</dbReference>
<dbReference type="KEGG" id="kqi:F1D05_06750"/>
<dbReference type="SUPFAM" id="SSF53659">
    <property type="entry name" value="Isocitrate/Isopropylmalate dehydrogenase-like"/>
    <property type="match status" value="1"/>
</dbReference>
<feature type="site" description="Important for catalysis" evidence="12">
    <location>
        <position position="194"/>
    </location>
</feature>
<accession>A0A7G6WUJ0</accession>
<evidence type="ECO:0000256" key="8">
    <source>
        <dbReference type="ARBA" id="ARBA00023002"/>
    </source>
</evidence>
<keyword evidence="11 12" id="KW-0100">Branched-chain amino acid biosynthesis</keyword>
<dbReference type="InterPro" id="IPR050501">
    <property type="entry name" value="ICDH/IPMDH"/>
</dbReference>
<comment type="cofactor">
    <cofactor evidence="12">
        <name>Mg(2+)</name>
        <dbReference type="ChEBI" id="CHEBI:18420"/>
    </cofactor>
    <cofactor evidence="12">
        <name>Mn(2+)</name>
        <dbReference type="ChEBI" id="CHEBI:29035"/>
    </cofactor>
    <text evidence="12">Binds 1 Mg(2+) or Mn(2+) ion per subunit.</text>
</comment>
<gene>
    <name evidence="12" type="primary">leuB</name>
    <name evidence="14" type="ORF">F1D05_06750</name>
</gene>
<evidence type="ECO:0000256" key="7">
    <source>
        <dbReference type="ARBA" id="ARBA00022842"/>
    </source>
</evidence>
<dbReference type="RefSeq" id="WP_185446483.1">
    <property type="nucleotide sequence ID" value="NZ_CP043661.1"/>
</dbReference>
<dbReference type="GO" id="GO:0005737">
    <property type="term" value="C:cytoplasm"/>
    <property type="evidence" value="ECO:0007669"/>
    <property type="project" value="UniProtKB-SubCell"/>
</dbReference>
<comment type="catalytic activity">
    <reaction evidence="1 12">
        <text>(2R,3S)-3-isopropylmalate + NAD(+) = 4-methyl-2-oxopentanoate + CO2 + NADH</text>
        <dbReference type="Rhea" id="RHEA:32271"/>
        <dbReference type="ChEBI" id="CHEBI:16526"/>
        <dbReference type="ChEBI" id="CHEBI:17865"/>
        <dbReference type="ChEBI" id="CHEBI:35121"/>
        <dbReference type="ChEBI" id="CHEBI:57540"/>
        <dbReference type="ChEBI" id="CHEBI:57945"/>
        <dbReference type="EC" id="1.1.1.85"/>
    </reaction>
</comment>
<keyword evidence="5 12" id="KW-0028">Amino-acid biosynthesis</keyword>
<evidence type="ECO:0000256" key="4">
    <source>
        <dbReference type="ARBA" id="ARBA00022490"/>
    </source>
</evidence>